<evidence type="ECO:0000313" key="1">
    <source>
        <dbReference type="EMBL" id="CAE7452603.1"/>
    </source>
</evidence>
<evidence type="ECO:0000313" key="2">
    <source>
        <dbReference type="Proteomes" id="UP000604046"/>
    </source>
</evidence>
<dbReference type="Proteomes" id="UP000604046">
    <property type="component" value="Unassembled WGS sequence"/>
</dbReference>
<accession>A0A812RQU3</accession>
<gene>
    <name evidence="1" type="ORF">SNAT2548_LOCUS24813</name>
</gene>
<protein>
    <submittedName>
        <fullName evidence="1">Uncharacterized protein</fullName>
    </submittedName>
</protein>
<dbReference type="EMBL" id="CAJNDS010002370">
    <property type="protein sequence ID" value="CAE7452603.1"/>
    <property type="molecule type" value="Genomic_DNA"/>
</dbReference>
<reference evidence="1" key="1">
    <citation type="submission" date="2021-02" db="EMBL/GenBank/DDBJ databases">
        <authorList>
            <person name="Dougan E. K."/>
            <person name="Rhodes N."/>
            <person name="Thang M."/>
            <person name="Chan C."/>
        </authorList>
    </citation>
    <scope>NUCLEOTIDE SEQUENCE</scope>
</reference>
<keyword evidence="2" id="KW-1185">Reference proteome</keyword>
<organism evidence="1 2">
    <name type="scientific">Symbiodinium natans</name>
    <dbReference type="NCBI Taxonomy" id="878477"/>
    <lineage>
        <taxon>Eukaryota</taxon>
        <taxon>Sar</taxon>
        <taxon>Alveolata</taxon>
        <taxon>Dinophyceae</taxon>
        <taxon>Suessiales</taxon>
        <taxon>Symbiodiniaceae</taxon>
        <taxon>Symbiodinium</taxon>
    </lineage>
</organism>
<comment type="caution">
    <text evidence="1">The sequence shown here is derived from an EMBL/GenBank/DDBJ whole genome shotgun (WGS) entry which is preliminary data.</text>
</comment>
<dbReference type="AlphaFoldDB" id="A0A812RQU3"/>
<proteinExistence type="predicted"/>
<name>A0A812RQU3_9DINO</name>
<sequence length="141" mass="15323">MRECGSGVPLWLACQGPLGYGGQRVLPHVGCTVACCFVAKAIVATSSSLMLIRGFREQRTAIVQGHARLFSPQKQQVVSYFSSFSSLPPLCSLAAQHCQGRDRKWRVLPVTQFALLHGDQNEDEMTLQACDVLAFPSLGGK</sequence>